<dbReference type="EMBL" id="MVIJ01000002">
    <property type="protein sequence ID" value="ORB75834.1"/>
    <property type="molecule type" value="Genomic_DNA"/>
</dbReference>
<feature type="compositionally biased region" description="Polar residues" evidence="1">
    <location>
        <begin position="44"/>
        <end position="54"/>
    </location>
</feature>
<gene>
    <name evidence="2" type="ORF">BST44_02650</name>
</gene>
<evidence type="ECO:0000313" key="3">
    <source>
        <dbReference type="Proteomes" id="UP000192601"/>
    </source>
</evidence>
<feature type="region of interest" description="Disordered" evidence="1">
    <location>
        <begin position="43"/>
        <end position="67"/>
    </location>
</feature>
<comment type="caution">
    <text evidence="2">The sequence shown here is derived from an EMBL/GenBank/DDBJ whole genome shotgun (WGS) entry which is preliminary data.</text>
</comment>
<proteinExistence type="predicted"/>
<protein>
    <submittedName>
        <fullName evidence="2">Uncharacterized protein</fullName>
    </submittedName>
</protein>
<keyword evidence="3" id="KW-1185">Reference proteome</keyword>
<organism evidence="2 3">
    <name type="scientific">Mycobacterium scrofulaceum</name>
    <dbReference type="NCBI Taxonomy" id="1783"/>
    <lineage>
        <taxon>Bacteria</taxon>
        <taxon>Bacillati</taxon>
        <taxon>Actinomycetota</taxon>
        <taxon>Actinomycetes</taxon>
        <taxon>Mycobacteriales</taxon>
        <taxon>Mycobacteriaceae</taxon>
        <taxon>Mycobacterium</taxon>
    </lineage>
</organism>
<dbReference type="AlphaFoldDB" id="A0A1X0KL18"/>
<name>A0A1X0KL18_MYCSC</name>
<evidence type="ECO:0000313" key="2">
    <source>
        <dbReference type="EMBL" id="ORB75834.1"/>
    </source>
</evidence>
<sequence>MLPYSRVAAIFAILKGGVGMASMTVRSGAGVTVVTQREMRQMTGADTQPSTALQQAIAKRNAKAHAR</sequence>
<accession>A0A1X0KL18</accession>
<evidence type="ECO:0000256" key="1">
    <source>
        <dbReference type="SAM" id="MobiDB-lite"/>
    </source>
</evidence>
<dbReference type="Proteomes" id="UP000192601">
    <property type="component" value="Unassembled WGS sequence"/>
</dbReference>
<reference evidence="2 3" key="1">
    <citation type="submission" date="2017-02" db="EMBL/GenBank/DDBJ databases">
        <title>The new phylogeny of genus Mycobacterium.</title>
        <authorList>
            <person name="Tortoli E."/>
            <person name="Trovato A."/>
            <person name="Cirillo D.M."/>
        </authorList>
    </citation>
    <scope>NUCLEOTIDE SEQUENCE [LARGE SCALE GENOMIC DNA]</scope>
    <source>
        <strain evidence="2 3">DSM 43992</strain>
    </source>
</reference>